<gene>
    <name evidence="4" type="ORF">KY465_15940</name>
</gene>
<name>A0ABS6WS37_9HYPH</name>
<dbReference type="PIRSF" id="PIRSF032079">
    <property type="entry name" value="UCP032079"/>
    <property type="match status" value="1"/>
</dbReference>
<keyword evidence="5" id="KW-1185">Reference proteome</keyword>
<dbReference type="Pfam" id="PF03981">
    <property type="entry name" value="Ubiq_cyt_C_chap"/>
    <property type="match status" value="1"/>
</dbReference>
<dbReference type="RefSeq" id="WP_219203089.1">
    <property type="nucleotide sequence ID" value="NZ_JAHWQX010000004.1"/>
</dbReference>
<comment type="caution">
    <text evidence="4">The sequence shown here is derived from an EMBL/GenBank/DDBJ whole genome shotgun (WGS) entry which is preliminary data.</text>
</comment>
<sequence>MIFSLFERKKANSALVTRQYEAITESARQPVFYRDMNVPDTVMGRFEMITLHMVLYFRHSRDAGPTARLVAQEIIEAFFEDIDHSMRELGIGDAGVPKRMKKIGRMFYGRADSYEAALAADDREALAAALARNIHPATPPPTAPSMQALAEHAFRVDRALANVAQAEYEGGTVHFPPAPVLTEER</sequence>
<dbReference type="Proteomes" id="UP001430804">
    <property type="component" value="Unassembled WGS sequence"/>
</dbReference>
<feature type="domain" description="Ubiquinol-cytochrome c chaperone" evidence="3">
    <location>
        <begin position="35"/>
        <end position="172"/>
    </location>
</feature>
<comment type="similarity">
    <text evidence="2">Belongs to the UPF0174 family.</text>
</comment>
<reference evidence="4" key="1">
    <citation type="submission" date="2021-07" db="EMBL/GenBank/DDBJ databases">
        <title>Pseudohoeflea marina sp. nov. a polyhydroxyalcanoate-producing bacterium.</title>
        <authorList>
            <person name="Zheng W."/>
            <person name="Yu S."/>
            <person name="Huang Y."/>
        </authorList>
    </citation>
    <scope>NUCLEOTIDE SEQUENCE</scope>
    <source>
        <strain evidence="4">DP4N28-3</strain>
    </source>
</reference>
<dbReference type="EMBL" id="JAHWQX010000004">
    <property type="protein sequence ID" value="MBW3098777.1"/>
    <property type="molecule type" value="Genomic_DNA"/>
</dbReference>
<evidence type="ECO:0000313" key="4">
    <source>
        <dbReference type="EMBL" id="MBW3098777.1"/>
    </source>
</evidence>
<evidence type="ECO:0000313" key="5">
    <source>
        <dbReference type="Proteomes" id="UP001430804"/>
    </source>
</evidence>
<protein>
    <submittedName>
        <fullName evidence="4">Ubiquinol-cytochrome C chaperone</fullName>
    </submittedName>
</protein>
<dbReference type="PANTHER" id="PTHR12184">
    <property type="entry name" value="UBIQUINOL-CYTOCHROME C REDUCTASE COMPLEX ASSEMBLY FACTOR 1 FAMILY MEMBER"/>
    <property type="match status" value="1"/>
</dbReference>
<dbReference type="PANTHER" id="PTHR12184:SF1">
    <property type="entry name" value="UBIQUINOL-CYTOCHROME-C REDUCTASE COMPLEX ASSEMBLY FACTOR 1"/>
    <property type="match status" value="1"/>
</dbReference>
<comment type="similarity">
    <text evidence="1">Belongs to the CBP3 family.</text>
</comment>
<dbReference type="InterPro" id="IPR007129">
    <property type="entry name" value="Ubiqinol_cyt_c_chaperone_CPB3"/>
</dbReference>
<organism evidence="4 5">
    <name type="scientific">Pseudohoeflea coraliihabitans</name>
    <dbReference type="NCBI Taxonomy" id="2860393"/>
    <lineage>
        <taxon>Bacteria</taxon>
        <taxon>Pseudomonadati</taxon>
        <taxon>Pseudomonadota</taxon>
        <taxon>Alphaproteobacteria</taxon>
        <taxon>Hyphomicrobiales</taxon>
        <taxon>Rhizobiaceae</taxon>
        <taxon>Pseudohoeflea</taxon>
    </lineage>
</organism>
<accession>A0ABS6WS37</accession>
<evidence type="ECO:0000256" key="2">
    <source>
        <dbReference type="ARBA" id="ARBA00006436"/>
    </source>
</evidence>
<evidence type="ECO:0000256" key="1">
    <source>
        <dbReference type="ARBA" id="ARBA00006407"/>
    </source>
</evidence>
<dbReference type="InterPro" id="IPR021150">
    <property type="entry name" value="Ubiq_cyt_c_chap"/>
</dbReference>
<dbReference type="InterPro" id="IPR014569">
    <property type="entry name" value="Ubq_cyt-c_CBP3-rel"/>
</dbReference>
<proteinExistence type="inferred from homology"/>
<evidence type="ECO:0000259" key="3">
    <source>
        <dbReference type="Pfam" id="PF03981"/>
    </source>
</evidence>